<organism evidence="3">
    <name type="scientific">Ixodes ricinus</name>
    <name type="common">Common tick</name>
    <name type="synonym">Acarus ricinus</name>
    <dbReference type="NCBI Taxonomy" id="34613"/>
    <lineage>
        <taxon>Eukaryota</taxon>
        <taxon>Metazoa</taxon>
        <taxon>Ecdysozoa</taxon>
        <taxon>Arthropoda</taxon>
        <taxon>Chelicerata</taxon>
        <taxon>Arachnida</taxon>
        <taxon>Acari</taxon>
        <taxon>Parasitiformes</taxon>
        <taxon>Ixodida</taxon>
        <taxon>Ixodoidea</taxon>
        <taxon>Ixodidae</taxon>
        <taxon>Ixodinae</taxon>
        <taxon>Ixodes</taxon>
    </lineage>
</organism>
<keyword evidence="1" id="KW-1133">Transmembrane helix</keyword>
<dbReference type="PANTHER" id="PTHR45036">
    <property type="entry name" value="METHYLTRANSFERASE LIKE 7B"/>
    <property type="match status" value="1"/>
</dbReference>
<accession>A0A131XX41</accession>
<dbReference type="InterPro" id="IPR013216">
    <property type="entry name" value="Methyltransf_11"/>
</dbReference>
<sequence>MARLDDILFSCYAYGTMTLGVFLLVPFKISKKLHEAFFARFVYPLAMYFSGDRFTAVRRQAVSQLNDLVSHDGTLKKEGAIRVLEIGAGFGANFEHIQRKVKYWNLDPNAEFGGAFRKNLQKNPNVEMERWVQEYAEDMRGVPESHFDVVLITYVLCSVTEVGKALAECRRVLSRGGRLVFLEHVAHPEGTWGSVVQTLLDPMWSFSFRGCHINRRPEQLFMNAGFDQMKLTEVFLNMPTVLSPTVYGSAVVVKD</sequence>
<protein>
    <recommendedName>
        <fullName evidence="2">Methyltransferase type 11 domain-containing protein</fullName>
    </recommendedName>
</protein>
<feature type="domain" description="Methyltransferase type 11" evidence="2">
    <location>
        <begin position="84"/>
        <end position="181"/>
    </location>
</feature>
<name>A0A131XX41_IXORI</name>
<dbReference type="Pfam" id="PF08241">
    <property type="entry name" value="Methyltransf_11"/>
    <property type="match status" value="1"/>
</dbReference>
<evidence type="ECO:0000259" key="2">
    <source>
        <dbReference type="Pfam" id="PF08241"/>
    </source>
</evidence>
<dbReference type="GO" id="GO:0008757">
    <property type="term" value="F:S-adenosylmethionine-dependent methyltransferase activity"/>
    <property type="evidence" value="ECO:0007669"/>
    <property type="project" value="InterPro"/>
</dbReference>
<feature type="transmembrane region" description="Helical" evidence="1">
    <location>
        <begin position="7"/>
        <end position="27"/>
    </location>
</feature>
<keyword evidence="1" id="KW-0812">Transmembrane</keyword>
<dbReference type="SUPFAM" id="SSF53335">
    <property type="entry name" value="S-adenosyl-L-methionine-dependent methyltransferases"/>
    <property type="match status" value="1"/>
</dbReference>
<dbReference type="AlphaFoldDB" id="A0A131XX41"/>
<reference evidence="3" key="1">
    <citation type="submission" date="2016-02" db="EMBL/GenBank/DDBJ databases">
        <title>RNAseq analyses of the midgut from blood- or serum-fed Ixodes ricinus ticks.</title>
        <authorList>
            <person name="Perner J."/>
            <person name="Provaznik J."/>
            <person name="Schrenkova J."/>
            <person name="Urbanova V."/>
            <person name="Ribeiro J.M."/>
            <person name="Kopacek P."/>
        </authorList>
    </citation>
    <scope>NUCLEOTIDE SEQUENCE</scope>
    <source>
        <tissue evidence="3">Gut</tissue>
    </source>
</reference>
<dbReference type="PANTHER" id="PTHR45036:SF1">
    <property type="entry name" value="METHYLTRANSFERASE LIKE 7A"/>
    <property type="match status" value="1"/>
</dbReference>
<keyword evidence="1" id="KW-0472">Membrane</keyword>
<dbReference type="Gene3D" id="3.40.50.150">
    <property type="entry name" value="Vaccinia Virus protein VP39"/>
    <property type="match status" value="1"/>
</dbReference>
<dbReference type="EMBL" id="GEFM01005655">
    <property type="protein sequence ID" value="JAP70141.1"/>
    <property type="molecule type" value="mRNA"/>
</dbReference>
<dbReference type="CDD" id="cd02440">
    <property type="entry name" value="AdoMet_MTases"/>
    <property type="match status" value="1"/>
</dbReference>
<evidence type="ECO:0000313" key="3">
    <source>
        <dbReference type="EMBL" id="JAP70141.1"/>
    </source>
</evidence>
<proteinExistence type="evidence at transcript level"/>
<dbReference type="InterPro" id="IPR029063">
    <property type="entry name" value="SAM-dependent_MTases_sf"/>
</dbReference>
<dbReference type="InterPro" id="IPR052356">
    <property type="entry name" value="Thiol_S-MT"/>
</dbReference>
<evidence type="ECO:0000256" key="1">
    <source>
        <dbReference type="SAM" id="Phobius"/>
    </source>
</evidence>